<evidence type="ECO:0000313" key="2">
    <source>
        <dbReference type="EMBL" id="RVE61218.1"/>
    </source>
</evidence>
<keyword evidence="3" id="KW-1185">Reference proteome</keyword>
<feature type="region of interest" description="Disordered" evidence="1">
    <location>
        <begin position="61"/>
        <end position="82"/>
    </location>
</feature>
<protein>
    <submittedName>
        <fullName evidence="2">Uncharacterized protein</fullName>
    </submittedName>
</protein>
<evidence type="ECO:0000256" key="1">
    <source>
        <dbReference type="SAM" id="MobiDB-lite"/>
    </source>
</evidence>
<reference evidence="2 3" key="2">
    <citation type="submission" date="2019-01" db="EMBL/GenBank/DDBJ databases">
        <title>A chromosome length genome reference of the Java medaka (oryzias javanicus).</title>
        <authorList>
            <person name="Herpin A."/>
            <person name="Takehana Y."/>
            <person name="Naruse K."/>
            <person name="Ansai S."/>
            <person name="Kawaguchi M."/>
        </authorList>
    </citation>
    <scope>NUCLEOTIDE SEQUENCE [LARGE SCALE GENOMIC DNA]</scope>
    <source>
        <strain evidence="2">RS831</strain>
        <tissue evidence="2">Whole body</tissue>
    </source>
</reference>
<organism evidence="2 3">
    <name type="scientific">Oryzias javanicus</name>
    <name type="common">Javanese ricefish</name>
    <name type="synonym">Aplocheilus javanicus</name>
    <dbReference type="NCBI Taxonomy" id="123683"/>
    <lineage>
        <taxon>Eukaryota</taxon>
        <taxon>Metazoa</taxon>
        <taxon>Chordata</taxon>
        <taxon>Craniata</taxon>
        <taxon>Vertebrata</taxon>
        <taxon>Euteleostomi</taxon>
        <taxon>Actinopterygii</taxon>
        <taxon>Neopterygii</taxon>
        <taxon>Teleostei</taxon>
        <taxon>Neoteleostei</taxon>
        <taxon>Acanthomorphata</taxon>
        <taxon>Ovalentaria</taxon>
        <taxon>Atherinomorphae</taxon>
        <taxon>Beloniformes</taxon>
        <taxon>Adrianichthyidae</taxon>
        <taxon>Oryziinae</taxon>
        <taxon>Oryzias</taxon>
    </lineage>
</organism>
<evidence type="ECO:0000313" key="3">
    <source>
        <dbReference type="Proteomes" id="UP000283210"/>
    </source>
</evidence>
<dbReference type="EMBL" id="CM012453">
    <property type="protein sequence ID" value="RVE61218.1"/>
    <property type="molecule type" value="Genomic_DNA"/>
</dbReference>
<proteinExistence type="predicted"/>
<feature type="compositionally biased region" description="Polar residues" evidence="1">
    <location>
        <begin position="63"/>
        <end position="80"/>
    </location>
</feature>
<dbReference type="AlphaFoldDB" id="A0A437CF79"/>
<sequence length="127" mass="13273">MTSSKATSNATNTCFDDVTPTLQQPALSTPPGCHPTLRAREPLAPALTRCFPPRGDAGPVLSASITHPSSVTAPPTTISPSLPWIRGAPLPRMRSPVIHADRPGVAGPRIGAERIVVRAPAARVRGF</sequence>
<name>A0A437CF79_ORYJA</name>
<reference evidence="2 3" key="1">
    <citation type="submission" date="2018-11" db="EMBL/GenBank/DDBJ databases">
        <authorList>
            <person name="Lopez-Roques C."/>
            <person name="Donnadieu C."/>
            <person name="Bouchez O."/>
            <person name="Klopp C."/>
            <person name="Cabau C."/>
            <person name="Zahm M."/>
        </authorList>
    </citation>
    <scope>NUCLEOTIDE SEQUENCE [LARGE SCALE GENOMIC DNA]</scope>
    <source>
        <strain evidence="2">RS831</strain>
        <tissue evidence="2">Whole body</tissue>
    </source>
</reference>
<accession>A0A437CF79</accession>
<gene>
    <name evidence="2" type="ORF">OJAV_G00168560</name>
</gene>
<dbReference type="Proteomes" id="UP000283210">
    <property type="component" value="Chromosome 17"/>
</dbReference>